<feature type="domain" description="AAA+ ATPase" evidence="4">
    <location>
        <begin position="334"/>
        <end position="473"/>
    </location>
</feature>
<reference evidence="5 6" key="1">
    <citation type="submission" date="2018-07" db="EMBL/GenBank/DDBJ databases">
        <title>Freshwater and sediment microbial communities from various areas in North America, analyzing microbe dynamics in response to fracking.</title>
        <authorList>
            <person name="Lamendella R."/>
        </authorList>
    </citation>
    <scope>NUCLEOTIDE SEQUENCE [LARGE SCALE GENOMIC DNA]</scope>
    <source>
        <strain evidence="5 6">160A</strain>
    </source>
</reference>
<dbReference type="RefSeq" id="WP_106153495.1">
    <property type="nucleotide sequence ID" value="NZ_PVTS01000010.1"/>
</dbReference>
<organism evidence="5 6">
    <name type="scientific">Marinilabilia salmonicolor</name>
    <dbReference type="NCBI Taxonomy" id="989"/>
    <lineage>
        <taxon>Bacteria</taxon>
        <taxon>Pseudomonadati</taxon>
        <taxon>Bacteroidota</taxon>
        <taxon>Bacteroidia</taxon>
        <taxon>Marinilabiliales</taxon>
        <taxon>Marinilabiliaceae</taxon>
        <taxon>Marinilabilia</taxon>
    </lineage>
</organism>
<dbReference type="InterPro" id="IPR003593">
    <property type="entry name" value="AAA+_ATPase"/>
</dbReference>
<dbReference type="InterPro" id="IPR050221">
    <property type="entry name" value="26S_Proteasome_ATPase"/>
</dbReference>
<sequence>MKLQTNYPLLGYLEEINDKVRKSRLKDPTFSDYGEEMGVLCDYFRVNRFQAAFLAVLFDKGHDGEKVGFDDIVRHLDCSALRLLKFQDDIAELEERNFIGQNKSTVGFRRGRRVPMFRLNSELLEAVLKNKPMPVLLKETYEDIMDVLGTVADLVYEDGLDEIDLLFAARDLVTDNLEFSLLRHVQDLRLPLDEQFILLVLFWSAITGEGSRNLNRLVRDVHGNSSENIKCRRGFISGKNRLMKLELVKTNGADFFDDIEIMLSSKGKKLLKEHGVNIMGATRRGDVIRTNDIICRKLFFDEETNRQLSLLEQSLHEEQLKKIRTRLKQQGLGEGIATLFYGVPGTGKTEMAKQLARSTGRNIMKVEISKTKSMWYGESEKIIKRVFSDYADFTEDCEQLPILLFNEADAVFSKRQSISHSNVVKTENAIQNIILEELENFKGILIATTNLQDNLDAAFERRFLFKVQFRKPDVTNRARIWQSKLQSLTKENARKLASQFDFSGGEIDNIVRKWEIHSVVNGEADVFKTILRFCEEEKLGEKRRSIGFGR</sequence>
<evidence type="ECO:0000313" key="6">
    <source>
        <dbReference type="Proteomes" id="UP000252733"/>
    </source>
</evidence>
<dbReference type="OrthoDB" id="7438987at2"/>
<name>A0A2T0XH61_9BACT</name>
<dbReference type="PANTHER" id="PTHR23073">
    <property type="entry name" value="26S PROTEASOME REGULATORY SUBUNIT"/>
    <property type="match status" value="1"/>
</dbReference>
<dbReference type="Gene3D" id="3.40.50.300">
    <property type="entry name" value="P-loop containing nucleotide triphosphate hydrolases"/>
    <property type="match status" value="1"/>
</dbReference>
<evidence type="ECO:0000256" key="3">
    <source>
        <dbReference type="ARBA" id="ARBA00022840"/>
    </source>
</evidence>
<gene>
    <name evidence="5" type="ORF">DFO77_11220</name>
</gene>
<dbReference type="GO" id="GO:0016887">
    <property type="term" value="F:ATP hydrolysis activity"/>
    <property type="evidence" value="ECO:0007669"/>
    <property type="project" value="InterPro"/>
</dbReference>
<dbReference type="CDD" id="cd19481">
    <property type="entry name" value="RecA-like_protease"/>
    <property type="match status" value="1"/>
</dbReference>
<dbReference type="SMART" id="SM00382">
    <property type="entry name" value="AAA"/>
    <property type="match status" value="1"/>
</dbReference>
<keyword evidence="6" id="KW-1185">Reference proteome</keyword>
<comment type="caution">
    <text evidence="5">The sequence shown here is derived from an EMBL/GenBank/DDBJ whole genome shotgun (WGS) entry which is preliminary data.</text>
</comment>
<evidence type="ECO:0000256" key="1">
    <source>
        <dbReference type="ARBA" id="ARBA00006914"/>
    </source>
</evidence>
<protein>
    <submittedName>
        <fullName evidence="5">ATPase family protein associated with various cellular activities (AAA)</fullName>
    </submittedName>
</protein>
<comment type="similarity">
    <text evidence="1">Belongs to the AAA ATPase family.</text>
</comment>
<dbReference type="InterPro" id="IPR003959">
    <property type="entry name" value="ATPase_AAA_core"/>
</dbReference>
<dbReference type="GO" id="GO:0005524">
    <property type="term" value="F:ATP binding"/>
    <property type="evidence" value="ECO:0007669"/>
    <property type="project" value="UniProtKB-KW"/>
</dbReference>
<dbReference type="InterPro" id="IPR027417">
    <property type="entry name" value="P-loop_NTPase"/>
</dbReference>
<accession>A0A2T0XH61</accession>
<dbReference type="STRING" id="1168289.GCA_000259075_01152"/>
<dbReference type="SUPFAM" id="SSF52540">
    <property type="entry name" value="P-loop containing nucleoside triphosphate hydrolases"/>
    <property type="match status" value="1"/>
</dbReference>
<dbReference type="EMBL" id="QPIZ01000012">
    <property type="protein sequence ID" value="RCW33858.1"/>
    <property type="molecule type" value="Genomic_DNA"/>
</dbReference>
<dbReference type="AlphaFoldDB" id="A0A2T0XH61"/>
<dbReference type="Pfam" id="PF00004">
    <property type="entry name" value="AAA"/>
    <property type="match status" value="1"/>
</dbReference>
<keyword evidence="3" id="KW-0067">ATP-binding</keyword>
<proteinExistence type="inferred from homology"/>
<evidence type="ECO:0000256" key="2">
    <source>
        <dbReference type="ARBA" id="ARBA00022741"/>
    </source>
</evidence>
<evidence type="ECO:0000313" key="5">
    <source>
        <dbReference type="EMBL" id="RCW33858.1"/>
    </source>
</evidence>
<evidence type="ECO:0000259" key="4">
    <source>
        <dbReference type="SMART" id="SM00382"/>
    </source>
</evidence>
<dbReference type="Proteomes" id="UP000252733">
    <property type="component" value="Unassembled WGS sequence"/>
</dbReference>
<keyword evidence="2" id="KW-0547">Nucleotide-binding</keyword>